<feature type="domain" description="Thioredoxin" evidence="1">
    <location>
        <begin position="7"/>
        <end position="86"/>
    </location>
</feature>
<dbReference type="GeneID" id="74185320"/>
<sequence length="118" mass="13437">MTKHLSTIEAFHQFIKDHQLVVVHVMRNHCSVCHAVLPQIEDIVATYPHAELAIINQSDIEAIAGELSIFTVPVDLIFMDGKEMHRQARFIDMQRFEHQLDLMYDSCFGTGDGTLNSN</sequence>
<proteinExistence type="predicted"/>
<organism evidence="2 3">
    <name type="scientific">Staphylococcus borealis</name>
    <dbReference type="NCBI Taxonomy" id="2742203"/>
    <lineage>
        <taxon>Bacteria</taxon>
        <taxon>Bacillati</taxon>
        <taxon>Bacillota</taxon>
        <taxon>Bacilli</taxon>
        <taxon>Bacillales</taxon>
        <taxon>Staphylococcaceae</taxon>
        <taxon>Staphylococcus</taxon>
    </lineage>
</organism>
<gene>
    <name evidence="2" type="ORF">HUN84_01760</name>
</gene>
<evidence type="ECO:0000313" key="3">
    <source>
        <dbReference type="Proteomes" id="UP000610527"/>
    </source>
</evidence>
<protein>
    <submittedName>
        <fullName evidence="2">Thioredoxin family protein</fullName>
    </submittedName>
</protein>
<evidence type="ECO:0000259" key="1">
    <source>
        <dbReference type="Pfam" id="PF00085"/>
    </source>
</evidence>
<dbReference type="InterPro" id="IPR036249">
    <property type="entry name" value="Thioredoxin-like_sf"/>
</dbReference>
<dbReference type="CDD" id="cd02947">
    <property type="entry name" value="TRX_family"/>
    <property type="match status" value="1"/>
</dbReference>
<dbReference type="EMBL" id="JABVEG010000001">
    <property type="protein sequence ID" value="NUI81487.1"/>
    <property type="molecule type" value="Genomic_DNA"/>
</dbReference>
<dbReference type="Pfam" id="PF00085">
    <property type="entry name" value="Thioredoxin"/>
    <property type="match status" value="1"/>
</dbReference>
<dbReference type="SUPFAM" id="SSF52833">
    <property type="entry name" value="Thioredoxin-like"/>
    <property type="match status" value="1"/>
</dbReference>
<reference evidence="2 3" key="1">
    <citation type="submission" date="2020-06" db="EMBL/GenBank/DDBJ databases">
        <title>Staphylococcus borealis sp. nov. -A novel member of the Staphylococcaceae family isolated from skin and blood in humans.</title>
        <authorList>
            <person name="Pain M."/>
            <person name="Wolden R."/>
            <person name="Jaen-Luchoro D."/>
            <person name="Salva-Serra F."/>
            <person name="Iglesias B.P."/>
            <person name="Karlsson R."/>
            <person name="Klingenberg C."/>
            <person name="Cavanagh J.P."/>
        </authorList>
    </citation>
    <scope>NUCLEOTIDE SEQUENCE [LARGE SCALE GENOMIC DNA]</scope>
    <source>
        <strain evidence="2 3">58-22</strain>
    </source>
</reference>
<dbReference type="RefSeq" id="WP_053028833.1">
    <property type="nucleotide sequence ID" value="NZ_CUEE01000001.1"/>
</dbReference>
<dbReference type="InterPro" id="IPR013766">
    <property type="entry name" value="Thioredoxin_domain"/>
</dbReference>
<accession>A0ABX2LNK3</accession>
<name>A0ABX2LNK3_9STAP</name>
<keyword evidence="3" id="KW-1185">Reference proteome</keyword>
<dbReference type="Proteomes" id="UP000610527">
    <property type="component" value="Unassembled WGS sequence"/>
</dbReference>
<dbReference type="Gene3D" id="3.40.30.10">
    <property type="entry name" value="Glutaredoxin"/>
    <property type="match status" value="1"/>
</dbReference>
<evidence type="ECO:0000313" key="2">
    <source>
        <dbReference type="EMBL" id="NUI81487.1"/>
    </source>
</evidence>
<comment type="caution">
    <text evidence="2">The sequence shown here is derived from an EMBL/GenBank/DDBJ whole genome shotgun (WGS) entry which is preliminary data.</text>
</comment>